<dbReference type="GO" id="GO:0004563">
    <property type="term" value="F:beta-N-acetylhexosaminidase activity"/>
    <property type="evidence" value="ECO:0007669"/>
    <property type="project" value="UniProtKB-EC"/>
</dbReference>
<accession>A0A2W0CQU8</accession>
<dbReference type="Gene3D" id="1.10.1740.10">
    <property type="match status" value="1"/>
</dbReference>
<dbReference type="NCBIfam" id="TIGR02937">
    <property type="entry name" value="sigma70-ECF"/>
    <property type="match status" value="1"/>
</dbReference>
<dbReference type="InterPro" id="IPR007627">
    <property type="entry name" value="RNA_pol_sigma70_r2"/>
</dbReference>
<dbReference type="OrthoDB" id="9782703at2"/>
<evidence type="ECO:0000259" key="5">
    <source>
        <dbReference type="Pfam" id="PF04542"/>
    </source>
</evidence>
<dbReference type="SUPFAM" id="SSF88659">
    <property type="entry name" value="Sigma3 and sigma4 domains of RNA polymerase sigma factors"/>
    <property type="match status" value="1"/>
</dbReference>
<dbReference type="Gene3D" id="1.10.10.10">
    <property type="entry name" value="Winged helix-like DNA-binding domain superfamily/Winged helix DNA-binding domain"/>
    <property type="match status" value="1"/>
</dbReference>
<protein>
    <submittedName>
        <fullName evidence="7">RNA polymerase sigma-24 subunit ECF subfamily protein</fullName>
        <ecNumber evidence="7">3.2.1.52</ecNumber>
    </submittedName>
</protein>
<dbReference type="InterPro" id="IPR013325">
    <property type="entry name" value="RNA_pol_sigma_r2"/>
</dbReference>
<evidence type="ECO:0000256" key="3">
    <source>
        <dbReference type="ARBA" id="ARBA00023082"/>
    </source>
</evidence>
<dbReference type="InterPro" id="IPR036388">
    <property type="entry name" value="WH-like_DNA-bd_sf"/>
</dbReference>
<dbReference type="InterPro" id="IPR039425">
    <property type="entry name" value="RNA_pol_sigma-70-like"/>
</dbReference>
<dbReference type="SUPFAM" id="SSF88946">
    <property type="entry name" value="Sigma2 domain of RNA polymerase sigma factors"/>
    <property type="match status" value="1"/>
</dbReference>
<dbReference type="RefSeq" id="WP_110822161.1">
    <property type="nucleotide sequence ID" value="NZ_PRLG01000029.1"/>
</dbReference>
<dbReference type="EC" id="3.2.1.52" evidence="7"/>
<evidence type="ECO:0000256" key="4">
    <source>
        <dbReference type="ARBA" id="ARBA00023163"/>
    </source>
</evidence>
<dbReference type="InterPro" id="IPR013249">
    <property type="entry name" value="RNA_pol_sigma70_r4_t2"/>
</dbReference>
<keyword evidence="2" id="KW-0805">Transcription regulation</keyword>
<dbReference type="AlphaFoldDB" id="A0A2W0CQU8"/>
<comment type="similarity">
    <text evidence="1">Belongs to the sigma-70 factor family. ECF subfamily.</text>
</comment>
<keyword evidence="7" id="KW-0378">Hydrolase</keyword>
<gene>
    <name evidence="7" type="ORF">PIL02S_05456</name>
</gene>
<evidence type="ECO:0000259" key="6">
    <source>
        <dbReference type="Pfam" id="PF08281"/>
    </source>
</evidence>
<evidence type="ECO:0000256" key="1">
    <source>
        <dbReference type="ARBA" id="ARBA00010641"/>
    </source>
</evidence>
<keyword evidence="3" id="KW-0731">Sigma factor</keyword>
<name>A0A2W0CQU8_9BACL</name>
<dbReference type="Proteomes" id="UP000247459">
    <property type="component" value="Unassembled WGS sequence"/>
</dbReference>
<dbReference type="PANTHER" id="PTHR43133">
    <property type="entry name" value="RNA POLYMERASE ECF-TYPE SIGMA FACTO"/>
    <property type="match status" value="1"/>
</dbReference>
<dbReference type="InterPro" id="IPR014284">
    <property type="entry name" value="RNA_pol_sigma-70_dom"/>
</dbReference>
<organism evidence="7 8">
    <name type="scientific">Paenibacillus illinoisensis</name>
    <dbReference type="NCBI Taxonomy" id="59845"/>
    <lineage>
        <taxon>Bacteria</taxon>
        <taxon>Bacillati</taxon>
        <taxon>Bacillota</taxon>
        <taxon>Bacilli</taxon>
        <taxon>Bacillales</taxon>
        <taxon>Paenibacillaceae</taxon>
        <taxon>Paenibacillus</taxon>
    </lineage>
</organism>
<dbReference type="Pfam" id="PF08281">
    <property type="entry name" value="Sigma70_r4_2"/>
    <property type="match status" value="1"/>
</dbReference>
<keyword evidence="4" id="KW-0804">Transcription</keyword>
<dbReference type="GO" id="GO:0006352">
    <property type="term" value="P:DNA-templated transcription initiation"/>
    <property type="evidence" value="ECO:0007669"/>
    <property type="project" value="InterPro"/>
</dbReference>
<evidence type="ECO:0000256" key="2">
    <source>
        <dbReference type="ARBA" id="ARBA00023015"/>
    </source>
</evidence>
<keyword evidence="7" id="KW-0326">Glycosidase</keyword>
<dbReference type="GO" id="GO:0003677">
    <property type="term" value="F:DNA binding"/>
    <property type="evidence" value="ECO:0007669"/>
    <property type="project" value="InterPro"/>
</dbReference>
<reference evidence="7 8" key="1">
    <citation type="submission" date="2018-01" db="EMBL/GenBank/DDBJ databases">
        <title>Genome sequence of the PGP bacterium Paenibacillus illinoisensis E3.</title>
        <authorList>
            <person name="Rolli E."/>
            <person name="Marasco R."/>
            <person name="Bessem C."/>
            <person name="Michoud G."/>
            <person name="Gaiarsa S."/>
            <person name="Borin S."/>
            <person name="Daffonchio D."/>
        </authorList>
    </citation>
    <scope>NUCLEOTIDE SEQUENCE [LARGE SCALE GENOMIC DNA]</scope>
    <source>
        <strain evidence="7 8">E3</strain>
    </source>
</reference>
<proteinExistence type="inferred from homology"/>
<dbReference type="EMBL" id="PRLG01000029">
    <property type="protein sequence ID" value="PYY26081.1"/>
    <property type="molecule type" value="Genomic_DNA"/>
</dbReference>
<evidence type="ECO:0000313" key="8">
    <source>
        <dbReference type="Proteomes" id="UP000247459"/>
    </source>
</evidence>
<dbReference type="PANTHER" id="PTHR43133:SF51">
    <property type="entry name" value="RNA POLYMERASE SIGMA FACTOR"/>
    <property type="match status" value="1"/>
</dbReference>
<dbReference type="GO" id="GO:0016987">
    <property type="term" value="F:sigma factor activity"/>
    <property type="evidence" value="ECO:0007669"/>
    <property type="project" value="UniProtKB-KW"/>
</dbReference>
<sequence>MDVPKEVRRAQRGNVQAFENLIQAHKVVMYQVSKTILTRDADCRDAMQESILKAFEKIKTLRDPIFFKTWLLRIVINECNLIHRQNKKVTDLGDFNVPSTYEDGYERIELEQLLEMLPREDRRLLELYHINDISIKDLAEIYQKSENTIKTRLRRARENARHILGKQEGYAWKNGSSN</sequence>
<evidence type="ECO:0000313" key="7">
    <source>
        <dbReference type="EMBL" id="PYY26081.1"/>
    </source>
</evidence>
<dbReference type="Pfam" id="PF04542">
    <property type="entry name" value="Sigma70_r2"/>
    <property type="match status" value="1"/>
</dbReference>
<feature type="domain" description="RNA polymerase sigma-70 region 2" evidence="5">
    <location>
        <begin position="21"/>
        <end position="85"/>
    </location>
</feature>
<comment type="caution">
    <text evidence="7">The sequence shown here is derived from an EMBL/GenBank/DDBJ whole genome shotgun (WGS) entry which is preliminary data.</text>
</comment>
<dbReference type="InterPro" id="IPR013324">
    <property type="entry name" value="RNA_pol_sigma_r3/r4-like"/>
</dbReference>
<feature type="domain" description="RNA polymerase sigma factor 70 region 4 type 2" evidence="6">
    <location>
        <begin position="108"/>
        <end position="158"/>
    </location>
</feature>